<feature type="domain" description="Prephenate/arogenate dehydrogenase" evidence="10">
    <location>
        <begin position="2"/>
        <end position="282"/>
    </location>
</feature>
<evidence type="ECO:0000256" key="6">
    <source>
        <dbReference type="ARBA" id="ARBA00023002"/>
    </source>
</evidence>
<keyword evidence="6 12" id="KW-0560">Oxidoreductase</keyword>
<evidence type="ECO:0000256" key="7">
    <source>
        <dbReference type="ARBA" id="ARBA00023027"/>
    </source>
</evidence>
<comment type="similarity">
    <text evidence="2">Belongs to the prephenate/arogenate dehydrogenase family.</text>
</comment>
<dbReference type="InterPro" id="IPR050812">
    <property type="entry name" value="Preph/Arog_dehydrog"/>
</dbReference>
<evidence type="ECO:0000256" key="9">
    <source>
        <dbReference type="ARBA" id="ARBA00049260"/>
    </source>
</evidence>
<dbReference type="InterPro" id="IPR008927">
    <property type="entry name" value="6-PGluconate_DH-like_C_sf"/>
</dbReference>
<dbReference type="Gene3D" id="3.30.70.260">
    <property type="match status" value="1"/>
</dbReference>
<dbReference type="Gene3D" id="1.10.3660.10">
    <property type="entry name" value="6-phosphogluconate dehydrogenase C-terminal like domain"/>
    <property type="match status" value="1"/>
</dbReference>
<evidence type="ECO:0000256" key="4">
    <source>
        <dbReference type="ARBA" id="ARBA00016891"/>
    </source>
</evidence>
<proteinExistence type="inferred from homology"/>
<comment type="pathway">
    <text evidence="1">Amino-acid biosynthesis; L-tyrosine biosynthesis; (4-hydroxyphenyl)pyruvate from prephenate (NAD(+) route): step 1/1.</text>
</comment>
<evidence type="ECO:0000313" key="12">
    <source>
        <dbReference type="EMBL" id="MBD0421124.1"/>
    </source>
</evidence>
<dbReference type="SUPFAM" id="SSF51735">
    <property type="entry name" value="NAD(P)-binding Rossmann-fold domains"/>
    <property type="match status" value="1"/>
</dbReference>
<dbReference type="InterPro" id="IPR003099">
    <property type="entry name" value="Prephen_DH"/>
</dbReference>
<sequence length="376" mass="38818">MRSAAVIGTGLVGTSVALALSRRGVAVFLDDRDTTAARTAEALGAGSLAPPPAPVDVAVLAVPPAHVGAVLARCQEQGLAGTYTDVASVKERPYQDLVLAGGDPARYVGGHPLAGGERSGPLAARADLFEGRLWVLTPAEATDRSALNPVLELVALCGATPVIMDAVAHDRAVALTSHAPHLVSSLTAARLADADDEHIRVSGQGLRDMTRIAAGEPALWGDILEANAEAVADVLEACAADLDRTVAALRALHSADGARRRRAAADLDGVLRRGSRGAARVPRKHGTPPAEYVTVPVSVPDQPGALARLFAAVSEAGVNIEDVSIEHSVDQPSGRVELVVEQSSTEEVRRLLDVHGWAPQPARPLVSGMSPTAGRS</sequence>
<dbReference type="SUPFAM" id="SSF48179">
    <property type="entry name" value="6-phosphogluconate dehydrogenase C-terminal domain-like"/>
    <property type="match status" value="1"/>
</dbReference>
<organism evidence="12 13">
    <name type="scientific">Streptomyces griseicoloratus</name>
    <dbReference type="NCBI Taxonomy" id="2752516"/>
    <lineage>
        <taxon>Bacteria</taxon>
        <taxon>Bacillati</taxon>
        <taxon>Actinomycetota</taxon>
        <taxon>Actinomycetes</taxon>
        <taxon>Kitasatosporales</taxon>
        <taxon>Streptomycetaceae</taxon>
        <taxon>Streptomyces</taxon>
    </lineage>
</organism>
<accession>A0A926L469</accession>
<evidence type="ECO:0000256" key="1">
    <source>
        <dbReference type="ARBA" id="ARBA00005067"/>
    </source>
</evidence>
<dbReference type="EMBL" id="JACVQF010000193">
    <property type="protein sequence ID" value="MBD0421124.1"/>
    <property type="molecule type" value="Genomic_DNA"/>
</dbReference>
<evidence type="ECO:0000313" key="13">
    <source>
        <dbReference type="Proteomes" id="UP000621210"/>
    </source>
</evidence>
<dbReference type="PANTHER" id="PTHR21363">
    <property type="entry name" value="PREPHENATE DEHYDROGENASE"/>
    <property type="match status" value="1"/>
</dbReference>
<dbReference type="Gene3D" id="3.40.50.720">
    <property type="entry name" value="NAD(P)-binding Rossmann-like Domain"/>
    <property type="match status" value="1"/>
</dbReference>
<keyword evidence="8" id="KW-0057">Aromatic amino acid biosynthesis</keyword>
<name>A0A926L469_9ACTN</name>
<dbReference type="RefSeq" id="WP_188182115.1">
    <property type="nucleotide sequence ID" value="NZ_JACVQF010000193.1"/>
</dbReference>
<dbReference type="CDD" id="cd02116">
    <property type="entry name" value="ACT"/>
    <property type="match status" value="1"/>
</dbReference>
<evidence type="ECO:0000259" key="10">
    <source>
        <dbReference type="PROSITE" id="PS51176"/>
    </source>
</evidence>
<evidence type="ECO:0000256" key="2">
    <source>
        <dbReference type="ARBA" id="ARBA00007964"/>
    </source>
</evidence>
<dbReference type="GO" id="GO:0004665">
    <property type="term" value="F:prephenate dehydrogenase (NADP+) activity"/>
    <property type="evidence" value="ECO:0007669"/>
    <property type="project" value="InterPro"/>
</dbReference>
<evidence type="ECO:0000256" key="8">
    <source>
        <dbReference type="ARBA" id="ARBA00023141"/>
    </source>
</evidence>
<dbReference type="Proteomes" id="UP000621210">
    <property type="component" value="Unassembled WGS sequence"/>
</dbReference>
<dbReference type="Pfam" id="PF02153">
    <property type="entry name" value="PDH_N"/>
    <property type="match status" value="1"/>
</dbReference>
<keyword evidence="8" id="KW-0028">Amino-acid biosynthesis</keyword>
<comment type="catalytic activity">
    <reaction evidence="9">
        <text>prephenate + NAD(+) = 3-(4-hydroxyphenyl)pyruvate + CO2 + NADH</text>
        <dbReference type="Rhea" id="RHEA:13869"/>
        <dbReference type="ChEBI" id="CHEBI:16526"/>
        <dbReference type="ChEBI" id="CHEBI:29934"/>
        <dbReference type="ChEBI" id="CHEBI:36242"/>
        <dbReference type="ChEBI" id="CHEBI:57540"/>
        <dbReference type="ChEBI" id="CHEBI:57945"/>
        <dbReference type="EC" id="1.3.1.12"/>
    </reaction>
</comment>
<evidence type="ECO:0000259" key="11">
    <source>
        <dbReference type="PROSITE" id="PS51671"/>
    </source>
</evidence>
<dbReference type="EC" id="1.3.1.12" evidence="3"/>
<dbReference type="SUPFAM" id="SSF55021">
    <property type="entry name" value="ACT-like"/>
    <property type="match status" value="1"/>
</dbReference>
<dbReference type="PROSITE" id="PS51671">
    <property type="entry name" value="ACT"/>
    <property type="match status" value="1"/>
</dbReference>
<dbReference type="GO" id="GO:0008977">
    <property type="term" value="F:prephenate dehydrogenase (NAD+) activity"/>
    <property type="evidence" value="ECO:0007669"/>
    <property type="project" value="UniProtKB-EC"/>
</dbReference>
<dbReference type="GO" id="GO:0006571">
    <property type="term" value="P:tyrosine biosynthetic process"/>
    <property type="evidence" value="ECO:0007669"/>
    <property type="project" value="UniProtKB-KW"/>
</dbReference>
<dbReference type="PROSITE" id="PS51176">
    <property type="entry name" value="PDH_ADH"/>
    <property type="match status" value="1"/>
</dbReference>
<dbReference type="Pfam" id="PF01842">
    <property type="entry name" value="ACT"/>
    <property type="match status" value="1"/>
</dbReference>
<dbReference type="NCBIfam" id="NF005112">
    <property type="entry name" value="PRK06545.2-4"/>
    <property type="match status" value="1"/>
</dbReference>
<comment type="caution">
    <text evidence="12">The sequence shown here is derived from an EMBL/GenBank/DDBJ whole genome shotgun (WGS) entry which is preliminary data.</text>
</comment>
<keyword evidence="7" id="KW-0520">NAD</keyword>
<feature type="domain" description="ACT" evidence="11">
    <location>
        <begin position="294"/>
        <end position="369"/>
    </location>
</feature>
<dbReference type="InterPro" id="IPR046825">
    <property type="entry name" value="PDH_C"/>
</dbReference>
<evidence type="ECO:0000256" key="3">
    <source>
        <dbReference type="ARBA" id="ARBA00012068"/>
    </source>
</evidence>
<dbReference type="InterPro" id="IPR046826">
    <property type="entry name" value="PDH_N"/>
</dbReference>
<reference evidence="12" key="1">
    <citation type="submission" date="2020-09" db="EMBL/GenBank/DDBJ databases">
        <title>Streptomyces grisecoloratus sp. nov., isolated from cotton soil.</title>
        <authorList>
            <person name="Xing L."/>
        </authorList>
    </citation>
    <scope>NUCLEOTIDE SEQUENCE</scope>
    <source>
        <strain evidence="12">TRM S81-3</strain>
    </source>
</reference>
<dbReference type="GO" id="GO:0070403">
    <property type="term" value="F:NAD+ binding"/>
    <property type="evidence" value="ECO:0007669"/>
    <property type="project" value="InterPro"/>
</dbReference>
<gene>
    <name evidence="12" type="ORF">H0H10_18530</name>
</gene>
<protein>
    <recommendedName>
        <fullName evidence="4">Prephenate dehydrogenase</fullName>
        <ecNumber evidence="3">1.3.1.12</ecNumber>
    </recommendedName>
</protein>
<dbReference type="NCBIfam" id="NF005109">
    <property type="entry name" value="PRK06545.2-1"/>
    <property type="match status" value="1"/>
</dbReference>
<dbReference type="InterPro" id="IPR002912">
    <property type="entry name" value="ACT_dom"/>
</dbReference>
<dbReference type="PANTHER" id="PTHR21363:SF0">
    <property type="entry name" value="PREPHENATE DEHYDROGENASE [NADP(+)]"/>
    <property type="match status" value="1"/>
</dbReference>
<dbReference type="InterPro" id="IPR036291">
    <property type="entry name" value="NAD(P)-bd_dom_sf"/>
</dbReference>
<reference evidence="12" key="2">
    <citation type="submission" date="2020-09" db="EMBL/GenBank/DDBJ databases">
        <authorList>
            <person name="Luo X."/>
        </authorList>
    </citation>
    <scope>NUCLEOTIDE SEQUENCE</scope>
    <source>
        <strain evidence="12">TRM S81-3</strain>
    </source>
</reference>
<dbReference type="AlphaFoldDB" id="A0A926L469"/>
<keyword evidence="5" id="KW-0827">Tyrosine biosynthesis</keyword>
<dbReference type="InterPro" id="IPR045865">
    <property type="entry name" value="ACT-like_dom_sf"/>
</dbReference>
<evidence type="ECO:0000256" key="5">
    <source>
        <dbReference type="ARBA" id="ARBA00022498"/>
    </source>
</evidence>
<dbReference type="Pfam" id="PF20463">
    <property type="entry name" value="PDH_C"/>
    <property type="match status" value="1"/>
</dbReference>
<keyword evidence="13" id="KW-1185">Reference proteome</keyword>